<protein>
    <submittedName>
        <fullName evidence="1">Uncharacterized protein</fullName>
    </submittedName>
</protein>
<name>A0LM06_SYNFM</name>
<dbReference type="RefSeq" id="WP_011699625.1">
    <property type="nucleotide sequence ID" value="NC_008554.1"/>
</dbReference>
<accession>A0LM06</accession>
<gene>
    <name evidence="1" type="ordered locus">Sfum_2780</name>
</gene>
<dbReference type="AlphaFoldDB" id="A0LM06"/>
<evidence type="ECO:0000313" key="1">
    <source>
        <dbReference type="EMBL" id="ABK18458.1"/>
    </source>
</evidence>
<sequence length="74" mass="8517">MKYQCIRCSLTWGEGEPERDGYSHGLCGTCLKDALTPIYRKRQAKEGNFDCFGKAADFCDQFTCKYRELCLKSM</sequence>
<dbReference type="OrthoDB" id="1687780at2"/>
<keyword evidence="2" id="KW-1185">Reference proteome</keyword>
<dbReference type="InParanoid" id="A0LM06"/>
<organism evidence="1 2">
    <name type="scientific">Syntrophobacter fumaroxidans (strain DSM 10017 / MPOB)</name>
    <dbReference type="NCBI Taxonomy" id="335543"/>
    <lineage>
        <taxon>Bacteria</taxon>
        <taxon>Pseudomonadati</taxon>
        <taxon>Thermodesulfobacteriota</taxon>
        <taxon>Syntrophobacteria</taxon>
        <taxon>Syntrophobacterales</taxon>
        <taxon>Syntrophobacteraceae</taxon>
        <taxon>Syntrophobacter</taxon>
    </lineage>
</organism>
<evidence type="ECO:0000313" key="2">
    <source>
        <dbReference type="Proteomes" id="UP000001784"/>
    </source>
</evidence>
<reference evidence="1 2" key="1">
    <citation type="submission" date="2006-10" db="EMBL/GenBank/DDBJ databases">
        <title>Complete sequence of Syntrophobacter fumaroxidans MPOB.</title>
        <authorList>
            <consortium name="US DOE Joint Genome Institute"/>
            <person name="Copeland A."/>
            <person name="Lucas S."/>
            <person name="Lapidus A."/>
            <person name="Barry K."/>
            <person name="Detter J.C."/>
            <person name="Glavina del Rio T."/>
            <person name="Hammon N."/>
            <person name="Israni S."/>
            <person name="Pitluck S."/>
            <person name="Goltsman E.G."/>
            <person name="Martinez M."/>
            <person name="Schmutz J."/>
            <person name="Larimer F."/>
            <person name="Land M."/>
            <person name="Hauser L."/>
            <person name="Kyrpides N."/>
            <person name="Kim E."/>
            <person name="Boone D.R."/>
            <person name="Brockman F."/>
            <person name="Culley D."/>
            <person name="Ferry J."/>
            <person name="Gunsalus R."/>
            <person name="McInerney M.J."/>
            <person name="Morrison M."/>
            <person name="Plugge C."/>
            <person name="Rohlin L."/>
            <person name="Scholten J."/>
            <person name="Sieber J."/>
            <person name="Stams A.J.M."/>
            <person name="Worm P."/>
            <person name="Henstra A.M."/>
            <person name="Richardson P."/>
        </authorList>
    </citation>
    <scope>NUCLEOTIDE SEQUENCE [LARGE SCALE GENOMIC DNA]</scope>
    <source>
        <strain evidence="2">DSM 10017 / MPOB</strain>
    </source>
</reference>
<dbReference type="Proteomes" id="UP000001784">
    <property type="component" value="Chromosome"/>
</dbReference>
<dbReference type="HOGENOM" id="CLU_2686522_0_0_7"/>
<proteinExistence type="predicted"/>
<dbReference type="KEGG" id="sfu:Sfum_2780"/>
<dbReference type="EMBL" id="CP000478">
    <property type="protein sequence ID" value="ABK18458.1"/>
    <property type="molecule type" value="Genomic_DNA"/>
</dbReference>